<keyword evidence="3" id="KW-1185">Reference proteome</keyword>
<dbReference type="EMBL" id="FO082820">
    <property type="protein sequence ID" value="CCF21043.1"/>
    <property type="molecule type" value="Genomic_DNA"/>
</dbReference>
<evidence type="ECO:0000256" key="1">
    <source>
        <dbReference type="SAM" id="Phobius"/>
    </source>
</evidence>
<sequence>MGEAADAAGRLLWEAVAHGYLPKLAIYADQGRNAVFDPSHFGIIKGFYLAILYSVLAFKNAQGLRQSDFSCGIE</sequence>
<accession>L0NIV6</accession>
<keyword evidence="1" id="KW-0812">Transmembrane</keyword>
<dbReference type="STRING" id="1125847.NT26_3320"/>
<keyword evidence="1" id="KW-0472">Membrane</keyword>
<feature type="transmembrane region" description="Helical" evidence="1">
    <location>
        <begin position="39"/>
        <end position="58"/>
    </location>
</feature>
<organism evidence="2 3">
    <name type="scientific">Pseudorhizobium banfieldiae</name>
    <dbReference type="NCBI Taxonomy" id="1125847"/>
    <lineage>
        <taxon>Bacteria</taxon>
        <taxon>Pseudomonadati</taxon>
        <taxon>Pseudomonadota</taxon>
        <taxon>Alphaproteobacteria</taxon>
        <taxon>Hyphomicrobiales</taxon>
        <taxon>Rhizobiaceae</taxon>
        <taxon>Rhizobium/Agrobacterium group</taxon>
        <taxon>Pseudorhizobium</taxon>
    </lineage>
</organism>
<gene>
    <name evidence="2" type="ORF">NT26_3320</name>
</gene>
<evidence type="ECO:0000313" key="3">
    <source>
        <dbReference type="Proteomes" id="UP000010792"/>
    </source>
</evidence>
<name>L0NIV6_9HYPH</name>
<proteinExistence type="predicted"/>
<protein>
    <submittedName>
        <fullName evidence="2">Uncharacterized protein</fullName>
    </submittedName>
</protein>
<evidence type="ECO:0000313" key="2">
    <source>
        <dbReference type="EMBL" id="CCF21043.1"/>
    </source>
</evidence>
<dbReference type="Proteomes" id="UP000010792">
    <property type="component" value="Chromosome"/>
</dbReference>
<keyword evidence="1" id="KW-1133">Transmembrane helix</keyword>
<dbReference type="AlphaFoldDB" id="L0NIV6"/>
<reference evidence="2 3" key="1">
    <citation type="journal article" date="2013" name="Genome Biol. Evol.">
        <title>Life in an arsenic-containing gold mine: genome and physiology of the autotrophic arsenite-oxidizing bacterium rhizobium sp. NT-26.</title>
        <authorList>
            <person name="Andres J."/>
            <person name="Arsene-Ploetze F."/>
            <person name="Barbe V."/>
            <person name="Brochier-Armanet C."/>
            <person name="Cleiss-Arnold J."/>
            <person name="Coppee J.Y."/>
            <person name="Dillies M.A."/>
            <person name="Geist"/>
            <person name="L"/>
            <person name="Joublin A."/>
            <person name="Koechler S."/>
            <person name="Lassalle F."/>
            <person name="Marchal M."/>
            <person name="Medigue C."/>
            <person name="Muller D."/>
            <person name="Nesme X."/>
            <person name="Plewniak F."/>
            <person name="Proux C."/>
            <person name="Ramirez-Bahena M.H."/>
            <person name="Schenowitz C."/>
            <person name="Sismeiro O."/>
            <person name="Vallenet D."/>
            <person name="Santini J.M."/>
            <person name="Bertin P.N."/>
        </authorList>
    </citation>
    <scope>NUCLEOTIDE SEQUENCE [LARGE SCALE GENOMIC DNA]</scope>
    <source>
        <strain evidence="2 3">NT-26</strain>
    </source>
</reference>
<dbReference type="KEGG" id="rht:NT26_3320"/>